<evidence type="ECO:0000313" key="1">
    <source>
        <dbReference type="EMBL" id="CDN39410.1"/>
    </source>
</evidence>
<accession>W8ZAA6</accession>
<sequence length="58" mass="6847">MYEVKIIGIRNAKTTVREKNFIKVGFIIDVFKQEKVHTNRFDLLPSKLSKKYASFIEN</sequence>
<reference evidence="1" key="2">
    <citation type="submission" date="2014-01" db="EMBL/GenBank/DDBJ databases">
        <authorList>
            <person name="Aslett M."/>
        </authorList>
    </citation>
    <scope>NUCLEOTIDE SEQUENCE [LARGE SCALE GENOMIC DNA]</scope>
    <source>
        <strain evidence="1">DB27</strain>
    </source>
</reference>
<dbReference type="AlphaFoldDB" id="W8ZAA6"/>
<name>W8ZAA6_BACTU</name>
<proteinExistence type="predicted"/>
<organism evidence="1">
    <name type="scientific">Bacillus thuringiensis DB27</name>
    <dbReference type="NCBI Taxonomy" id="1431339"/>
    <lineage>
        <taxon>Bacteria</taxon>
        <taxon>Bacillati</taxon>
        <taxon>Bacillota</taxon>
        <taxon>Bacilli</taxon>
        <taxon>Bacillales</taxon>
        <taxon>Bacillaceae</taxon>
        <taxon>Bacillus</taxon>
        <taxon>Bacillus cereus group</taxon>
    </lineage>
</organism>
<reference evidence="1" key="1">
    <citation type="submission" date="2014-01" db="EMBL/GenBank/DDBJ databases">
        <title>Draft genome sequence of highly nematicidal Bacillus thuringiensis DB27.</title>
        <authorList>
            <person name="Iatsenko I."/>
            <person name="Pickard D."/>
            <person name="Corton C."/>
            <person name="Dougan G."/>
            <person name="Sommer R.J."/>
        </authorList>
    </citation>
    <scope>NUCLEOTIDE SEQUENCE [LARGE SCALE GENOMIC DNA]</scope>
    <source>
        <strain evidence="1">DB27</strain>
    </source>
</reference>
<dbReference type="HOGENOM" id="CLU_2970022_0_0_9"/>
<gene>
    <name evidence="1" type="ORF">BTDB27_p000073</name>
</gene>
<protein>
    <submittedName>
        <fullName evidence="1">Uncharacterized protein</fullName>
    </submittedName>
</protein>
<dbReference type="EMBL" id="HG810023">
    <property type="protein sequence ID" value="CDN39410.1"/>
    <property type="molecule type" value="Genomic_DNA"/>
</dbReference>
<dbReference type="Proteomes" id="UP000030682">
    <property type="component" value="Unassembled WGS sequence"/>
</dbReference>